<keyword evidence="2" id="KW-1185">Reference proteome</keyword>
<protein>
    <submittedName>
        <fullName evidence="1">Uncharacterized protein</fullName>
    </submittedName>
</protein>
<organism evidence="1 2">
    <name type="scientific">Hymenolepis diminuta</name>
    <name type="common">Rat tapeworm</name>
    <dbReference type="NCBI Taxonomy" id="6216"/>
    <lineage>
        <taxon>Eukaryota</taxon>
        <taxon>Metazoa</taxon>
        <taxon>Spiralia</taxon>
        <taxon>Lophotrochozoa</taxon>
        <taxon>Platyhelminthes</taxon>
        <taxon>Cestoda</taxon>
        <taxon>Eucestoda</taxon>
        <taxon>Cyclophyllidea</taxon>
        <taxon>Hymenolepididae</taxon>
        <taxon>Hymenolepis</taxon>
    </lineage>
</organism>
<proteinExistence type="predicted"/>
<evidence type="ECO:0000313" key="1">
    <source>
        <dbReference type="EMBL" id="VUZ46653.1"/>
    </source>
</evidence>
<evidence type="ECO:0000313" key="2">
    <source>
        <dbReference type="Proteomes" id="UP000321570"/>
    </source>
</evidence>
<accession>A0A564YJ74</accession>
<sequence>MTYIYRPRGPFPFQQSSDEYQKQSLPRCQFCGERRYYRNCPIGTATLLPKLQRQWLRKGLLPRIFYKKFNEAELEQQELDR</sequence>
<name>A0A564YJ74_HYMDI</name>
<dbReference type="AlphaFoldDB" id="A0A564YJ74"/>
<dbReference type="Proteomes" id="UP000321570">
    <property type="component" value="Unassembled WGS sequence"/>
</dbReference>
<reference evidence="1 2" key="1">
    <citation type="submission" date="2019-07" db="EMBL/GenBank/DDBJ databases">
        <authorList>
            <person name="Jastrzebski P J."/>
            <person name="Paukszto L."/>
            <person name="Jastrzebski P J."/>
        </authorList>
    </citation>
    <scope>NUCLEOTIDE SEQUENCE [LARGE SCALE GENOMIC DNA]</scope>
    <source>
        <strain evidence="1 2">WMS-il1</strain>
    </source>
</reference>
<dbReference type="EMBL" id="CABIJS010000222">
    <property type="protein sequence ID" value="VUZ46653.1"/>
    <property type="molecule type" value="Genomic_DNA"/>
</dbReference>
<gene>
    <name evidence="1" type="ORF">WMSIL1_LOCUS6289</name>
</gene>